<reference evidence="1 2" key="1">
    <citation type="submission" date="2017-03" db="EMBL/GenBank/DDBJ databases">
        <authorList>
            <person name="Afonso C.L."/>
            <person name="Miller P.J."/>
            <person name="Scott M.A."/>
            <person name="Spackman E."/>
            <person name="Goraichik I."/>
            <person name="Dimitrov K.M."/>
            <person name="Suarez D.L."/>
            <person name="Swayne D.E."/>
        </authorList>
    </citation>
    <scope>NUCLEOTIDE SEQUENCE [LARGE SCALE GENOMIC DNA]</scope>
    <source>
        <strain evidence="1">PRJEB14757</strain>
    </source>
</reference>
<evidence type="ECO:0000313" key="1">
    <source>
        <dbReference type="EMBL" id="SLM28632.1"/>
    </source>
</evidence>
<dbReference type="STRING" id="1246637.MTBBW1_1430004"/>
<proteinExistence type="predicted"/>
<name>A0A1W1H832_9BACT</name>
<organism evidence="1 2">
    <name type="scientific">Desulfamplus magnetovallimortis</name>
    <dbReference type="NCBI Taxonomy" id="1246637"/>
    <lineage>
        <taxon>Bacteria</taxon>
        <taxon>Pseudomonadati</taxon>
        <taxon>Thermodesulfobacteriota</taxon>
        <taxon>Desulfobacteria</taxon>
        <taxon>Desulfobacterales</taxon>
        <taxon>Desulfobacteraceae</taxon>
        <taxon>Desulfamplus</taxon>
    </lineage>
</organism>
<keyword evidence="2" id="KW-1185">Reference proteome</keyword>
<dbReference type="EMBL" id="FWEV01000050">
    <property type="protein sequence ID" value="SLM28632.1"/>
    <property type="molecule type" value="Genomic_DNA"/>
</dbReference>
<dbReference type="RefSeq" id="WP_080805023.1">
    <property type="nucleotide sequence ID" value="NZ_LT828549.1"/>
</dbReference>
<gene>
    <name evidence="1" type="ORF">MTBBW1_1430004</name>
</gene>
<protein>
    <submittedName>
        <fullName evidence="1">Putative heat shock protein Hsp33</fullName>
    </submittedName>
</protein>
<evidence type="ECO:0000313" key="2">
    <source>
        <dbReference type="Proteomes" id="UP000191931"/>
    </source>
</evidence>
<dbReference type="AlphaFoldDB" id="A0A1W1H832"/>
<sequence>MSRQYKLKTSCPQCGCSAVSHLTKDEIKKRYGDIPNVEMECSECILKYETPMKDACPEWDNECKMEDEK</sequence>
<dbReference type="OrthoDB" id="5421736at2"/>
<dbReference type="Proteomes" id="UP000191931">
    <property type="component" value="Unassembled WGS sequence"/>
</dbReference>
<keyword evidence="1" id="KW-0346">Stress response</keyword>
<accession>A0A1W1H832</accession>